<keyword evidence="1" id="KW-0676">Redox-active center</keyword>
<keyword evidence="5" id="KW-1185">Reference proteome</keyword>
<dbReference type="SUPFAM" id="SSF48452">
    <property type="entry name" value="TPR-like"/>
    <property type="match status" value="1"/>
</dbReference>
<dbReference type="InterPro" id="IPR011990">
    <property type="entry name" value="TPR-like_helical_dom_sf"/>
</dbReference>
<dbReference type="Proteomes" id="UP000316727">
    <property type="component" value="Unassembled WGS sequence"/>
</dbReference>
<keyword evidence="2" id="KW-0732">Signal</keyword>
<dbReference type="Gene3D" id="1.25.40.10">
    <property type="entry name" value="Tetratricopeptide repeat domain"/>
    <property type="match status" value="1"/>
</dbReference>
<dbReference type="InterPro" id="IPR004879">
    <property type="entry name" value="Ssp411-like_TRX"/>
</dbReference>
<feature type="signal peptide" evidence="2">
    <location>
        <begin position="1"/>
        <end position="18"/>
    </location>
</feature>
<accession>A0A501W434</accession>
<feature type="domain" description="Thioredoxin" evidence="3">
    <location>
        <begin position="13"/>
        <end position="150"/>
    </location>
</feature>
<evidence type="ECO:0000256" key="2">
    <source>
        <dbReference type="SAM" id="SignalP"/>
    </source>
</evidence>
<dbReference type="InterPro" id="IPR017937">
    <property type="entry name" value="Thioredoxin_CS"/>
</dbReference>
<dbReference type="RefSeq" id="WP_140622341.1">
    <property type="nucleotide sequence ID" value="NZ_VFRQ01000007.1"/>
</dbReference>
<proteinExistence type="predicted"/>
<dbReference type="OrthoDB" id="981626at2"/>
<dbReference type="InterPro" id="IPR036249">
    <property type="entry name" value="Thioredoxin-like_sf"/>
</dbReference>
<dbReference type="Gene3D" id="3.40.30.10">
    <property type="entry name" value="Glutaredoxin"/>
    <property type="match status" value="1"/>
</dbReference>
<dbReference type="PANTHER" id="PTHR42899:SF1">
    <property type="entry name" value="SPERMATOGENESIS-ASSOCIATED PROTEIN 20"/>
    <property type="match status" value="1"/>
</dbReference>
<evidence type="ECO:0000256" key="1">
    <source>
        <dbReference type="ARBA" id="ARBA00023284"/>
    </source>
</evidence>
<evidence type="ECO:0000313" key="5">
    <source>
        <dbReference type="Proteomes" id="UP000316727"/>
    </source>
</evidence>
<gene>
    <name evidence="4" type="ORF">FJM65_14920</name>
</gene>
<feature type="chain" id="PRO_5021409392" evidence="2">
    <location>
        <begin position="19"/>
        <end position="421"/>
    </location>
</feature>
<dbReference type="PANTHER" id="PTHR42899">
    <property type="entry name" value="SPERMATOGENESIS-ASSOCIATED PROTEIN 20"/>
    <property type="match status" value="1"/>
</dbReference>
<evidence type="ECO:0000259" key="3">
    <source>
        <dbReference type="PROSITE" id="PS51352"/>
    </source>
</evidence>
<dbReference type="GO" id="GO:0006950">
    <property type="term" value="P:response to stress"/>
    <property type="evidence" value="ECO:0007669"/>
    <property type="project" value="UniProtKB-ARBA"/>
</dbReference>
<dbReference type="PROSITE" id="PS00194">
    <property type="entry name" value="THIOREDOXIN_1"/>
    <property type="match status" value="1"/>
</dbReference>
<dbReference type="InterPro" id="IPR024705">
    <property type="entry name" value="Ssp411"/>
</dbReference>
<dbReference type="EMBL" id="VFRQ01000007">
    <property type="protein sequence ID" value="TPE43395.1"/>
    <property type="molecule type" value="Genomic_DNA"/>
</dbReference>
<sequence length="421" mass="47856">MKIKLLVILFLTIGIAKAQPSAGVKFEKGLSWAQIQEKAKKENKYIFVDVFTTWCGPCKLMERDIFPQAQVGDFFNTNFINVKVQADLTDRDSEEVKNWYKDAQAIVTTYNVDTYPVYLFFSPKGELVHRLNGASPTAADFIAKAELALSGYPSEKWQFLKGKKDQDFLLKLLKSAQLMNDREFIPVVANSYLATQENLLTEENIKLIAVSTRKVADPGFPVLRSHADKADLILGKGRSELIVKTVVFDELVLPYLRINGVKKDYGGGMVSYSGKVNEHVNWDELKQTLDVKFPDLADAILMNSKPMYYQWTKNWPAYASYITSMERQLDNQQLDSYANNLFLFCEDTESLKAALKWSKELALHKDKNNPRFLYTYANLLYKTGKTEEAMKTMGEAVELAGANGQFLAEILEKMKSGKKTW</sequence>
<dbReference type="InterPro" id="IPR013766">
    <property type="entry name" value="Thioredoxin_domain"/>
</dbReference>
<reference evidence="4 5" key="1">
    <citation type="submission" date="2019-06" db="EMBL/GenBank/DDBJ databases">
        <title>A novel bacterium of genus Pontibacter, isolated from marine sediment.</title>
        <authorList>
            <person name="Huang H."/>
            <person name="Mo K."/>
            <person name="Hu Y."/>
        </authorList>
    </citation>
    <scope>NUCLEOTIDE SEQUENCE [LARGE SCALE GENOMIC DNA]</scope>
    <source>
        <strain evidence="4 5">HB172049</strain>
    </source>
</reference>
<organism evidence="4 5">
    <name type="scientific">Pontibacter mangrovi</name>
    <dbReference type="NCBI Taxonomy" id="2589816"/>
    <lineage>
        <taxon>Bacteria</taxon>
        <taxon>Pseudomonadati</taxon>
        <taxon>Bacteroidota</taxon>
        <taxon>Cytophagia</taxon>
        <taxon>Cytophagales</taxon>
        <taxon>Hymenobacteraceae</taxon>
        <taxon>Pontibacter</taxon>
    </lineage>
</organism>
<dbReference type="AlphaFoldDB" id="A0A501W434"/>
<comment type="caution">
    <text evidence="4">The sequence shown here is derived from an EMBL/GenBank/DDBJ whole genome shotgun (WGS) entry which is preliminary data.</text>
</comment>
<dbReference type="SUPFAM" id="SSF52833">
    <property type="entry name" value="Thioredoxin-like"/>
    <property type="match status" value="1"/>
</dbReference>
<dbReference type="Pfam" id="PF03190">
    <property type="entry name" value="Thioredox_DsbH"/>
    <property type="match status" value="1"/>
</dbReference>
<dbReference type="PROSITE" id="PS51352">
    <property type="entry name" value="THIOREDOXIN_2"/>
    <property type="match status" value="1"/>
</dbReference>
<protein>
    <submittedName>
        <fullName evidence="4">DUF255 domain-containing protein</fullName>
    </submittedName>
</protein>
<name>A0A501W434_9BACT</name>
<evidence type="ECO:0000313" key="4">
    <source>
        <dbReference type="EMBL" id="TPE43395.1"/>
    </source>
</evidence>